<dbReference type="Proteomes" id="UP000807504">
    <property type="component" value="Unassembled WGS sequence"/>
</dbReference>
<gene>
    <name evidence="1" type="ORF">HNY73_016791</name>
</gene>
<reference evidence="1" key="1">
    <citation type="journal article" date="2020" name="bioRxiv">
        <title>Chromosome-level reference genome of the European wasp spider Argiope bruennichi: a resource for studies on range expansion and evolutionary adaptation.</title>
        <authorList>
            <person name="Sheffer M.M."/>
            <person name="Hoppe A."/>
            <person name="Krehenwinkel H."/>
            <person name="Uhl G."/>
            <person name="Kuss A.W."/>
            <person name="Jensen L."/>
            <person name="Jensen C."/>
            <person name="Gillespie R.G."/>
            <person name="Hoff K.J."/>
            <person name="Prost S."/>
        </authorList>
    </citation>
    <scope>NUCLEOTIDE SEQUENCE</scope>
</reference>
<evidence type="ECO:0000313" key="1">
    <source>
        <dbReference type="EMBL" id="KAF8774215.1"/>
    </source>
</evidence>
<name>A0A8T0ENW8_ARGBR</name>
<dbReference type="AlphaFoldDB" id="A0A8T0ENW8"/>
<sequence length="182" mass="21215">MISSNYLRSAVADKLFQEESLRIGSGRQNIQESRIGQGRKIFQESSESAVADKIFQENLRDRQWRQKIARQKFFGIGSDRQNISRENFRFGSGRQIVQENLRFGSGRQICKQIFASGQWPQIVEVPAQLSCESDISEEEQVENFHSILIKESCKHLSKDLYIVNDFFKKKKLLNVFILEFLF</sequence>
<keyword evidence="2" id="KW-1185">Reference proteome</keyword>
<organism evidence="1 2">
    <name type="scientific">Argiope bruennichi</name>
    <name type="common">Wasp spider</name>
    <name type="synonym">Aranea bruennichi</name>
    <dbReference type="NCBI Taxonomy" id="94029"/>
    <lineage>
        <taxon>Eukaryota</taxon>
        <taxon>Metazoa</taxon>
        <taxon>Ecdysozoa</taxon>
        <taxon>Arthropoda</taxon>
        <taxon>Chelicerata</taxon>
        <taxon>Arachnida</taxon>
        <taxon>Araneae</taxon>
        <taxon>Araneomorphae</taxon>
        <taxon>Entelegynae</taxon>
        <taxon>Araneoidea</taxon>
        <taxon>Araneidae</taxon>
        <taxon>Argiope</taxon>
    </lineage>
</organism>
<proteinExistence type="predicted"/>
<comment type="caution">
    <text evidence="1">The sequence shown here is derived from an EMBL/GenBank/DDBJ whole genome shotgun (WGS) entry which is preliminary data.</text>
</comment>
<reference evidence="1" key="2">
    <citation type="submission" date="2020-06" db="EMBL/GenBank/DDBJ databases">
        <authorList>
            <person name="Sheffer M."/>
        </authorList>
    </citation>
    <scope>NUCLEOTIDE SEQUENCE</scope>
</reference>
<protein>
    <submittedName>
        <fullName evidence="1">Uncharacterized protein</fullName>
    </submittedName>
</protein>
<dbReference type="EMBL" id="JABXBU010002227">
    <property type="protein sequence ID" value="KAF8774215.1"/>
    <property type="molecule type" value="Genomic_DNA"/>
</dbReference>
<evidence type="ECO:0000313" key="2">
    <source>
        <dbReference type="Proteomes" id="UP000807504"/>
    </source>
</evidence>
<accession>A0A8T0ENW8</accession>